<evidence type="ECO:0000313" key="3">
    <source>
        <dbReference type="Proteomes" id="UP000270616"/>
    </source>
</evidence>
<name>A0A3N3ZTS5_9MICC</name>
<protein>
    <submittedName>
        <fullName evidence="2">DUF1839 family protein</fullName>
    </submittedName>
</protein>
<reference evidence="2 3" key="1">
    <citation type="submission" date="2018-10" db="EMBL/GenBank/DDBJ databases">
        <title>Kocuria sp. M5W7-7, whole genome shotgun sequence.</title>
        <authorList>
            <person name="Tuo L."/>
        </authorList>
    </citation>
    <scope>NUCLEOTIDE SEQUENCE [LARGE SCALE GENOMIC DNA]</scope>
    <source>
        <strain evidence="2 3">M5W7-7</strain>
    </source>
</reference>
<keyword evidence="3" id="KW-1185">Reference proteome</keyword>
<feature type="region of interest" description="Disordered" evidence="1">
    <location>
        <begin position="1"/>
        <end position="59"/>
    </location>
</feature>
<evidence type="ECO:0000256" key="1">
    <source>
        <dbReference type="SAM" id="MobiDB-lite"/>
    </source>
</evidence>
<dbReference type="Pfam" id="PF08893">
    <property type="entry name" value="DUF1839"/>
    <property type="match status" value="1"/>
</dbReference>
<dbReference type="Proteomes" id="UP000270616">
    <property type="component" value="Unassembled WGS sequence"/>
</dbReference>
<proteinExistence type="predicted"/>
<organism evidence="2 3">
    <name type="scientific">Kocuria soli</name>
    <dbReference type="NCBI Taxonomy" id="2485125"/>
    <lineage>
        <taxon>Bacteria</taxon>
        <taxon>Bacillati</taxon>
        <taxon>Actinomycetota</taxon>
        <taxon>Actinomycetes</taxon>
        <taxon>Micrococcales</taxon>
        <taxon>Micrococcaceae</taxon>
        <taxon>Kocuria</taxon>
    </lineage>
</organism>
<comment type="caution">
    <text evidence="2">The sequence shown here is derived from an EMBL/GenBank/DDBJ whole genome shotgun (WGS) entry which is preliminary data.</text>
</comment>
<evidence type="ECO:0000313" key="2">
    <source>
        <dbReference type="EMBL" id="ROZ63265.1"/>
    </source>
</evidence>
<accession>A0A3N3ZTS5</accession>
<dbReference type="InterPro" id="IPR014989">
    <property type="entry name" value="DUF1839"/>
</dbReference>
<feature type="compositionally biased region" description="Low complexity" evidence="1">
    <location>
        <begin position="39"/>
        <end position="48"/>
    </location>
</feature>
<dbReference type="AlphaFoldDB" id="A0A3N3ZTS5"/>
<feature type="compositionally biased region" description="Basic and acidic residues" evidence="1">
    <location>
        <begin position="19"/>
        <end position="29"/>
    </location>
</feature>
<feature type="compositionally biased region" description="Basic and acidic residues" evidence="1">
    <location>
        <begin position="1"/>
        <end position="10"/>
    </location>
</feature>
<dbReference type="EMBL" id="RKMF01000007">
    <property type="protein sequence ID" value="ROZ63265.1"/>
    <property type="molecule type" value="Genomic_DNA"/>
</dbReference>
<sequence length="382" mass="41877">MLRVRPRADRPGPGPQARHGPDHLARADSRPAGIGTGVTGTDTGSTAGPARAVDGTGATAPVTVSAPGLTPEGFSRHTLHGDESVWSNTNCYLDVWIELLHGLGRRPEPLFAAAVAADTQVEQFEFLKTDHRDLEEVHGIRVGEYDVWTTLVDHVRTQMQAGNLMIVEADAHWLPDTRGVSYGLEHTKTSIVPLHLDVTAQHLVYLHNEGLHELRGEDFDFVLGERRSEGIVPAPYVELVRLDRLVPADDSRAREDTMRLLAHHAGRAPDHNPALALMDVLRSRFDWLQGAGMDGYHALCFETTRQLGVVALLAAAAVRFSQVPELQSAADSWETVSREAKALQFQLARVARGRTSKSLESTMTTITDQWDDAAATLRRWAG</sequence>
<gene>
    <name evidence="2" type="ORF">EDL96_06915</name>
</gene>